<dbReference type="AlphaFoldDB" id="A0A2A6BFH4"/>
<evidence type="ECO:0000313" key="1">
    <source>
        <dbReference type="EnsemblMetazoa" id="PPA36918.1"/>
    </source>
</evidence>
<keyword evidence="2" id="KW-1185">Reference proteome</keyword>
<sequence>MISDLFADYLTREEDLYVFAFSMVLVFLLVLLYPMKPKNTTSTLDYHPTPLPPISTIPLSDMIKIVRTPVQTFPERASLLTQLIRKPRVINKIEDIPHIAAGTTLFAPAEMNGGDDE</sequence>
<accession>A0A8R1UNR4</accession>
<name>A0A2A6BFH4_PRIPA</name>
<dbReference type="EnsemblMetazoa" id="PPA36918.1">
    <property type="protein sequence ID" value="PPA36918.1"/>
    <property type="gene ID" value="WBGene00275287"/>
</dbReference>
<reference evidence="2" key="1">
    <citation type="journal article" date="2008" name="Nat. Genet.">
        <title>The Pristionchus pacificus genome provides a unique perspective on nematode lifestyle and parasitism.</title>
        <authorList>
            <person name="Dieterich C."/>
            <person name="Clifton S.W."/>
            <person name="Schuster L.N."/>
            <person name="Chinwalla A."/>
            <person name="Delehaunty K."/>
            <person name="Dinkelacker I."/>
            <person name="Fulton L."/>
            <person name="Fulton R."/>
            <person name="Godfrey J."/>
            <person name="Minx P."/>
            <person name="Mitreva M."/>
            <person name="Roeseler W."/>
            <person name="Tian H."/>
            <person name="Witte H."/>
            <person name="Yang S.P."/>
            <person name="Wilson R.K."/>
            <person name="Sommer R.J."/>
        </authorList>
    </citation>
    <scope>NUCLEOTIDE SEQUENCE [LARGE SCALE GENOMIC DNA]</scope>
    <source>
        <strain evidence="2">PS312</strain>
    </source>
</reference>
<protein>
    <submittedName>
        <fullName evidence="1">Uncharacterized protein</fullName>
    </submittedName>
</protein>
<gene>
    <name evidence="1" type="primary">WBGene00275287</name>
</gene>
<evidence type="ECO:0000313" key="2">
    <source>
        <dbReference type="Proteomes" id="UP000005239"/>
    </source>
</evidence>
<accession>A0A2A6BFH4</accession>
<dbReference type="Proteomes" id="UP000005239">
    <property type="component" value="Unassembled WGS sequence"/>
</dbReference>
<proteinExistence type="predicted"/>
<reference evidence="1" key="2">
    <citation type="submission" date="2022-06" db="UniProtKB">
        <authorList>
            <consortium name="EnsemblMetazoa"/>
        </authorList>
    </citation>
    <scope>IDENTIFICATION</scope>
    <source>
        <strain evidence="1">PS312</strain>
    </source>
</reference>
<organism evidence="1 2">
    <name type="scientific">Pristionchus pacificus</name>
    <name type="common">Parasitic nematode worm</name>
    <dbReference type="NCBI Taxonomy" id="54126"/>
    <lineage>
        <taxon>Eukaryota</taxon>
        <taxon>Metazoa</taxon>
        <taxon>Ecdysozoa</taxon>
        <taxon>Nematoda</taxon>
        <taxon>Chromadorea</taxon>
        <taxon>Rhabditida</taxon>
        <taxon>Rhabditina</taxon>
        <taxon>Diplogasteromorpha</taxon>
        <taxon>Diplogasteroidea</taxon>
        <taxon>Neodiplogasteridae</taxon>
        <taxon>Pristionchus</taxon>
    </lineage>
</organism>